<dbReference type="EMBL" id="FLQX01000117">
    <property type="protein sequence ID" value="SBT07213.1"/>
    <property type="molecule type" value="Genomic_DNA"/>
</dbReference>
<protein>
    <submittedName>
        <fullName evidence="1">Uncharacterized protein</fullName>
    </submittedName>
</protein>
<sequence>MASSGNATPLCAFCHQMTPETETPNVRVQGPDAALCGRSPAAQGWHGCMIARLELALSLRYGRAAERCR</sequence>
<keyword evidence="2" id="KW-1185">Reference proteome</keyword>
<accession>A0A1A8XTE3</accession>
<gene>
    <name evidence="1" type="ORF">ACCAA_400063</name>
</gene>
<dbReference type="AlphaFoldDB" id="A0A1A8XTE3"/>
<dbReference type="Proteomes" id="UP000199169">
    <property type="component" value="Unassembled WGS sequence"/>
</dbReference>
<reference evidence="1 2" key="1">
    <citation type="submission" date="2016-06" db="EMBL/GenBank/DDBJ databases">
        <authorList>
            <person name="Kjaerup R.B."/>
            <person name="Dalgaard T.S."/>
            <person name="Juul-Madsen H.R."/>
        </authorList>
    </citation>
    <scope>NUCLEOTIDE SEQUENCE [LARGE SCALE GENOMIC DNA]</scope>
    <source>
        <strain evidence="1">3</strain>
    </source>
</reference>
<organism evidence="1 2">
    <name type="scientific">Candidatus Accumulibacter aalborgensis</name>
    <dbReference type="NCBI Taxonomy" id="1860102"/>
    <lineage>
        <taxon>Bacteria</taxon>
        <taxon>Pseudomonadati</taxon>
        <taxon>Pseudomonadota</taxon>
        <taxon>Betaproteobacteria</taxon>
        <taxon>Candidatus Accumulibacter</taxon>
    </lineage>
</organism>
<dbReference type="STRING" id="1860102.ACCAA_400063"/>
<evidence type="ECO:0000313" key="2">
    <source>
        <dbReference type="Proteomes" id="UP000199169"/>
    </source>
</evidence>
<name>A0A1A8XTE3_9PROT</name>
<evidence type="ECO:0000313" key="1">
    <source>
        <dbReference type="EMBL" id="SBT07213.1"/>
    </source>
</evidence>
<proteinExistence type="predicted"/>